<keyword evidence="4 8" id="KW-0812">Transmembrane</keyword>
<feature type="transmembrane region" description="Helical" evidence="8">
    <location>
        <begin position="475"/>
        <end position="496"/>
    </location>
</feature>
<evidence type="ECO:0000313" key="10">
    <source>
        <dbReference type="EMBL" id="QDV28969.1"/>
    </source>
</evidence>
<dbReference type="GO" id="GO:0005886">
    <property type="term" value="C:plasma membrane"/>
    <property type="evidence" value="ECO:0007669"/>
    <property type="project" value="UniProtKB-SubCell"/>
</dbReference>
<keyword evidence="6 8" id="KW-0472">Membrane</keyword>
<feature type="compositionally biased region" description="Polar residues" evidence="7">
    <location>
        <begin position="866"/>
        <end position="882"/>
    </location>
</feature>
<dbReference type="InterPro" id="IPR050545">
    <property type="entry name" value="Mycobact_MmpL"/>
</dbReference>
<name>A0A518GK62_9PLAN</name>
<feature type="domain" description="SSD" evidence="9">
    <location>
        <begin position="290"/>
        <end position="422"/>
    </location>
</feature>
<feature type="region of interest" description="Disordered" evidence="7">
    <location>
        <begin position="859"/>
        <end position="882"/>
    </location>
</feature>
<feature type="region of interest" description="Disordered" evidence="7">
    <location>
        <begin position="123"/>
        <end position="166"/>
    </location>
</feature>
<dbReference type="PANTHER" id="PTHR33406:SF6">
    <property type="entry name" value="MEMBRANE PROTEIN YDGH-RELATED"/>
    <property type="match status" value="1"/>
</dbReference>
<dbReference type="AlphaFoldDB" id="A0A518GK62"/>
<feature type="transmembrane region" description="Helical" evidence="8">
    <location>
        <begin position="268"/>
        <end position="285"/>
    </location>
</feature>
<keyword evidence="5 8" id="KW-1133">Transmembrane helix</keyword>
<keyword evidence="3" id="KW-1003">Cell membrane</keyword>
<feature type="transmembrane region" description="Helical" evidence="8">
    <location>
        <begin position="788"/>
        <end position="808"/>
    </location>
</feature>
<dbReference type="InterPro" id="IPR000731">
    <property type="entry name" value="SSD"/>
</dbReference>
<dbReference type="KEGG" id="peh:Spb1_08360"/>
<dbReference type="Gene3D" id="1.20.1640.10">
    <property type="entry name" value="Multidrug efflux transporter AcrB transmembrane domain"/>
    <property type="match status" value="2"/>
</dbReference>
<dbReference type="PROSITE" id="PS50156">
    <property type="entry name" value="SSD"/>
    <property type="match status" value="1"/>
</dbReference>
<dbReference type="EMBL" id="CP036299">
    <property type="protein sequence ID" value="QDV28969.1"/>
    <property type="molecule type" value="Genomic_DNA"/>
</dbReference>
<dbReference type="InterPro" id="IPR004869">
    <property type="entry name" value="MMPL_dom"/>
</dbReference>
<evidence type="ECO:0000256" key="4">
    <source>
        <dbReference type="ARBA" id="ARBA00022692"/>
    </source>
</evidence>
<evidence type="ECO:0000256" key="3">
    <source>
        <dbReference type="ARBA" id="ARBA00022475"/>
    </source>
</evidence>
<protein>
    <submittedName>
        <fullName evidence="10">Membrane protein YdgH</fullName>
    </submittedName>
</protein>
<gene>
    <name evidence="10" type="primary">ydgH</name>
    <name evidence="10" type="ORF">Spb1_08360</name>
</gene>
<comment type="subcellular location">
    <subcellularLocation>
        <location evidence="1">Cell membrane</location>
        <topology evidence="1">Multi-pass membrane protein</topology>
    </subcellularLocation>
</comment>
<dbReference type="Pfam" id="PF03176">
    <property type="entry name" value="MMPL"/>
    <property type="match status" value="2"/>
</dbReference>
<organism evidence="10 11">
    <name type="scientific">Planctopirus ephydatiae</name>
    <dbReference type="NCBI Taxonomy" id="2528019"/>
    <lineage>
        <taxon>Bacteria</taxon>
        <taxon>Pseudomonadati</taxon>
        <taxon>Planctomycetota</taxon>
        <taxon>Planctomycetia</taxon>
        <taxon>Planctomycetales</taxon>
        <taxon>Planctomycetaceae</taxon>
        <taxon>Planctopirus</taxon>
    </lineage>
</organism>
<dbReference type="RefSeq" id="WP_145296160.1">
    <property type="nucleotide sequence ID" value="NZ_CP036299.1"/>
</dbReference>
<dbReference type="PANTHER" id="PTHR33406">
    <property type="entry name" value="MEMBRANE PROTEIN MJ1562-RELATED"/>
    <property type="match status" value="1"/>
</dbReference>
<evidence type="ECO:0000313" key="11">
    <source>
        <dbReference type="Proteomes" id="UP000315349"/>
    </source>
</evidence>
<evidence type="ECO:0000256" key="6">
    <source>
        <dbReference type="ARBA" id="ARBA00023136"/>
    </source>
</evidence>
<feature type="compositionally biased region" description="Polar residues" evidence="7">
    <location>
        <begin position="132"/>
        <end position="143"/>
    </location>
</feature>
<keyword evidence="11" id="KW-1185">Reference proteome</keyword>
<feature type="transmembrane region" description="Helical" evidence="8">
    <location>
        <begin position="365"/>
        <end position="388"/>
    </location>
</feature>
<feature type="transmembrane region" description="Helical" evidence="8">
    <location>
        <begin position="707"/>
        <end position="730"/>
    </location>
</feature>
<evidence type="ECO:0000256" key="2">
    <source>
        <dbReference type="ARBA" id="ARBA00010157"/>
    </source>
</evidence>
<feature type="transmembrane region" description="Helical" evidence="8">
    <location>
        <begin position="400"/>
        <end position="423"/>
    </location>
</feature>
<accession>A0A518GK62</accession>
<dbReference type="SUPFAM" id="SSF82866">
    <property type="entry name" value="Multidrug efflux transporter AcrB transmembrane domain"/>
    <property type="match status" value="2"/>
</dbReference>
<feature type="transmembrane region" description="Helical" evidence="8">
    <location>
        <begin position="742"/>
        <end position="761"/>
    </location>
</feature>
<reference evidence="10 11" key="1">
    <citation type="submission" date="2019-02" db="EMBL/GenBank/DDBJ databases">
        <title>Deep-cultivation of Planctomycetes and their phenomic and genomic characterization uncovers novel biology.</title>
        <authorList>
            <person name="Wiegand S."/>
            <person name="Jogler M."/>
            <person name="Boedeker C."/>
            <person name="Pinto D."/>
            <person name="Vollmers J."/>
            <person name="Rivas-Marin E."/>
            <person name="Kohn T."/>
            <person name="Peeters S.H."/>
            <person name="Heuer A."/>
            <person name="Rast P."/>
            <person name="Oberbeckmann S."/>
            <person name="Bunk B."/>
            <person name="Jeske O."/>
            <person name="Meyerdierks A."/>
            <person name="Storesund J.E."/>
            <person name="Kallscheuer N."/>
            <person name="Luecker S."/>
            <person name="Lage O.M."/>
            <person name="Pohl T."/>
            <person name="Merkel B.J."/>
            <person name="Hornburger P."/>
            <person name="Mueller R.-W."/>
            <person name="Bruemmer F."/>
            <person name="Labrenz M."/>
            <person name="Spormann A.M."/>
            <person name="Op den Camp H."/>
            <person name="Overmann J."/>
            <person name="Amann R."/>
            <person name="Jetten M.S.M."/>
            <person name="Mascher T."/>
            <person name="Medema M.H."/>
            <person name="Devos D.P."/>
            <person name="Kaster A.-K."/>
            <person name="Ovreas L."/>
            <person name="Rohde M."/>
            <person name="Galperin M.Y."/>
            <person name="Jogler C."/>
        </authorList>
    </citation>
    <scope>NUCLEOTIDE SEQUENCE [LARGE SCALE GENOMIC DNA]</scope>
    <source>
        <strain evidence="10 11">Spb1</strain>
    </source>
</reference>
<feature type="transmembrane region" description="Helical" evidence="8">
    <location>
        <begin position="324"/>
        <end position="345"/>
    </location>
</feature>
<dbReference type="Proteomes" id="UP000315349">
    <property type="component" value="Chromosome"/>
</dbReference>
<comment type="similarity">
    <text evidence="2">Belongs to the resistance-nodulation-cell division (RND) (TC 2.A.6) family. MmpL subfamily.</text>
</comment>
<sequence length="882" mass="95587">MFQSLGNWITHRWYLVIAGWLSLVITMAIVAPPLDDVITTGEFAFLPANFPSRVAEDLFAKAFPADTQRSAIVLVVRRVGENRELTDRDLQFVDDGVDSDDPDRDNELRELLLKIADKFGGLVGQPDDESAESGSTKESSTDAGETAAKGIDANVPQSSEKAAVPAKPAAPLAPLGLGNSQITAIRTYKDPKIGRLLRSEDQKATLVMVELTKDFMDAANKKIVRAVEELLSSRDFMKIVPLGLDISLSGNAVVGRDMLVTADASAKATELLTVVLVIFLLIAIYRAPLLAIIPLLTVFVSVELSLCLLRLLADYRFVVLFQEIKPYVTVLVYGAGVDYCLFLIARYKEELDAGVNYEDAIANSLGKVGAAITASAGTVICGIAMMIFAQFVKFHEAGIAISTGLIIVLIASLTFTPALLRAAGAWAFWPQMKRERPSSTTGWLPAASPLKAFTEALGVNRFWTRLADTILERPLTTLLVSIAAMTPFAIVGLLFFSHLSYGLLSDLPANSPSVLGTKAVQEHFPAGATGPVTVQLRNNNIDFSQRTGDSPGGIDAIKDLTLELRKHLADAQLADIRSVSHPFGGEEDLDSIKQVARRKITTDRSVKFYVSKEPGFDGHLTRLDITTTNDPFARDSIEQLSKVEHLIQQSLPAILKNGTTIYISGSTASIRDLKTVTDSDQIRIDVLVISGVFLILVILLRQPAICLYLVITVLFSYLATLGFTYAFFWAIEPDFAGLDWKVPMFLFTILIAVGEDYNIFLMTRIEEEQHEHGPVGGVVHALSRTGRIISSCGIIMAGTFASLMAGSLKGMTQLGFALAFGVLLDTFVVRTILVPAYLVMLHGGRFGRLGPWLGAKPSTDKFPAQATGNKSTSSAEIPSNSA</sequence>
<feature type="transmembrane region" description="Helical" evidence="8">
    <location>
        <begin position="291"/>
        <end position="312"/>
    </location>
</feature>
<evidence type="ECO:0000256" key="5">
    <source>
        <dbReference type="ARBA" id="ARBA00022989"/>
    </source>
</evidence>
<feature type="transmembrane region" description="Helical" evidence="8">
    <location>
        <begin position="12"/>
        <end position="31"/>
    </location>
</feature>
<evidence type="ECO:0000256" key="7">
    <source>
        <dbReference type="SAM" id="MobiDB-lite"/>
    </source>
</evidence>
<evidence type="ECO:0000256" key="8">
    <source>
        <dbReference type="SAM" id="Phobius"/>
    </source>
</evidence>
<evidence type="ECO:0000259" key="9">
    <source>
        <dbReference type="PROSITE" id="PS50156"/>
    </source>
</evidence>
<dbReference type="OrthoDB" id="9782006at2"/>
<feature type="transmembrane region" description="Helical" evidence="8">
    <location>
        <begin position="682"/>
        <end position="700"/>
    </location>
</feature>
<feature type="transmembrane region" description="Helical" evidence="8">
    <location>
        <begin position="814"/>
        <end position="839"/>
    </location>
</feature>
<proteinExistence type="inferred from homology"/>
<evidence type="ECO:0000256" key="1">
    <source>
        <dbReference type="ARBA" id="ARBA00004651"/>
    </source>
</evidence>